<feature type="transmembrane region" description="Helical" evidence="1">
    <location>
        <begin position="324"/>
        <end position="355"/>
    </location>
</feature>
<dbReference type="Proteomes" id="UP000092154">
    <property type="component" value="Unassembled WGS sequence"/>
</dbReference>
<protein>
    <submittedName>
        <fullName evidence="2">Uncharacterized protein</fullName>
    </submittedName>
</protein>
<feature type="transmembrane region" description="Helical" evidence="1">
    <location>
        <begin position="466"/>
        <end position="486"/>
    </location>
</feature>
<evidence type="ECO:0000256" key="1">
    <source>
        <dbReference type="SAM" id="Phobius"/>
    </source>
</evidence>
<accession>A0A1B7NIV4</accession>
<evidence type="ECO:0000313" key="2">
    <source>
        <dbReference type="EMBL" id="OAX44800.1"/>
    </source>
</evidence>
<gene>
    <name evidence="2" type="ORF">K503DRAFT_728466</name>
</gene>
<keyword evidence="1" id="KW-0812">Transmembrane</keyword>
<keyword evidence="3" id="KW-1185">Reference proteome</keyword>
<organism evidence="2 3">
    <name type="scientific">Rhizopogon vinicolor AM-OR11-026</name>
    <dbReference type="NCBI Taxonomy" id="1314800"/>
    <lineage>
        <taxon>Eukaryota</taxon>
        <taxon>Fungi</taxon>
        <taxon>Dikarya</taxon>
        <taxon>Basidiomycota</taxon>
        <taxon>Agaricomycotina</taxon>
        <taxon>Agaricomycetes</taxon>
        <taxon>Agaricomycetidae</taxon>
        <taxon>Boletales</taxon>
        <taxon>Suillineae</taxon>
        <taxon>Rhizopogonaceae</taxon>
        <taxon>Rhizopogon</taxon>
    </lineage>
</organism>
<dbReference type="OrthoDB" id="3941538at2759"/>
<keyword evidence="1" id="KW-0472">Membrane</keyword>
<feature type="transmembrane region" description="Helical" evidence="1">
    <location>
        <begin position="367"/>
        <end position="391"/>
    </location>
</feature>
<sequence>MNHGTRLDADEAIPLPSASSRSFAEYRPAVLPVVRQQQLGGSNGSDITLDSDTFPSDAERTAFMLLVQLHCIKTQYNSIDNSSDILENWQQARVASSVAEDTGRHASETLERFLTNCSSSSAIQTVFWTAFPLESTGNATIRVIDMLKEKYTPPEFLSHPIVEAVVMKCWKYGVKAEFPQRRSLIERFDALSTPRVLHLIDIMGRLAFIGSLIHYLLYPPRFFITLEQYEQGPREIFLTFMSAASLARRLSIHTLPAILVWPAFRLTLPSVPLPGNTSFSVLHVAFLLQLILLHLPNSPSLPVAINPKHAIPLSTVLLHGATSLFIPVIFFFLPVLLLATYLVSASLADTFLLVLPKHLDVPIDSRFSFFVLFITVIVLLLGALGITSAMFPTLASSSASTSKWDRYSREIGLRARRTFVEALVQYEDYRFPVPFNVLQFLVRVPCVALSLLGHPVTPYMELMERVVWRVSVGLVGAVVSGVWLWGLV</sequence>
<dbReference type="EMBL" id="KV448122">
    <property type="protein sequence ID" value="OAX44800.1"/>
    <property type="molecule type" value="Genomic_DNA"/>
</dbReference>
<proteinExistence type="predicted"/>
<dbReference type="InParanoid" id="A0A1B7NIV4"/>
<keyword evidence="1" id="KW-1133">Transmembrane helix</keyword>
<dbReference type="AlphaFoldDB" id="A0A1B7NIV4"/>
<evidence type="ECO:0000313" key="3">
    <source>
        <dbReference type="Proteomes" id="UP000092154"/>
    </source>
</evidence>
<name>A0A1B7NIV4_9AGAM</name>
<reference evidence="2 3" key="1">
    <citation type="submission" date="2016-06" db="EMBL/GenBank/DDBJ databases">
        <title>Comparative genomics of the ectomycorrhizal sister species Rhizopogon vinicolor and Rhizopogon vesiculosus (Basidiomycota: Boletales) reveals a divergence of the mating type B locus.</title>
        <authorList>
            <consortium name="DOE Joint Genome Institute"/>
            <person name="Mujic A.B."/>
            <person name="Kuo A."/>
            <person name="Tritt A."/>
            <person name="Lipzen A."/>
            <person name="Chen C."/>
            <person name="Johnson J."/>
            <person name="Sharma A."/>
            <person name="Barry K."/>
            <person name="Grigoriev I.V."/>
            <person name="Spatafora J.W."/>
        </authorList>
    </citation>
    <scope>NUCLEOTIDE SEQUENCE [LARGE SCALE GENOMIC DNA]</scope>
    <source>
        <strain evidence="2 3">AM-OR11-026</strain>
    </source>
</reference>